<dbReference type="HOGENOM" id="CLU_1255773_0_0_1"/>
<dbReference type="AlphaFoldDB" id="M2MJ92"/>
<keyword evidence="3" id="KW-1185">Reference proteome</keyword>
<evidence type="ECO:0000313" key="3">
    <source>
        <dbReference type="Proteomes" id="UP000011761"/>
    </source>
</evidence>
<feature type="region of interest" description="Disordered" evidence="1">
    <location>
        <begin position="142"/>
        <end position="162"/>
    </location>
</feature>
<sequence length="220" mass="23703">MAVAFERCRTFRASSGTSNRLCKHFGQLRRVKRRTAREVACYDRAVVVGDSDARRDAGNDIVQRTVRTTSLVATAATVSIITPEVHTTAGRISTEPRLVMKSGTLSSIARVSRKPCLPVSHTVTIAAKFRITASVFTESIQARTQAHSQPESESRTEPGMQTDQLTARSDCCLPNTKRALSSAYIGSWKPHVADLGATAGLQSQPDNQASCLAVTDLGNG</sequence>
<protein>
    <submittedName>
        <fullName evidence="2">Uncharacterized protein</fullName>
    </submittedName>
</protein>
<name>M2MJ92_BAUPA</name>
<dbReference type="Proteomes" id="UP000011761">
    <property type="component" value="Unassembled WGS sequence"/>
</dbReference>
<evidence type="ECO:0000256" key="1">
    <source>
        <dbReference type="SAM" id="MobiDB-lite"/>
    </source>
</evidence>
<evidence type="ECO:0000313" key="2">
    <source>
        <dbReference type="EMBL" id="EMC91348.1"/>
    </source>
</evidence>
<dbReference type="RefSeq" id="XP_007681711.1">
    <property type="nucleotide sequence ID" value="XM_007683521.1"/>
</dbReference>
<reference evidence="2 3" key="1">
    <citation type="journal article" date="2012" name="PLoS Pathog.">
        <title>Diverse lifestyles and strategies of plant pathogenesis encoded in the genomes of eighteen Dothideomycetes fungi.</title>
        <authorList>
            <person name="Ohm R.A."/>
            <person name="Feau N."/>
            <person name="Henrissat B."/>
            <person name="Schoch C.L."/>
            <person name="Horwitz B.A."/>
            <person name="Barry K.W."/>
            <person name="Condon B.J."/>
            <person name="Copeland A.C."/>
            <person name="Dhillon B."/>
            <person name="Glaser F."/>
            <person name="Hesse C.N."/>
            <person name="Kosti I."/>
            <person name="LaButti K."/>
            <person name="Lindquist E.A."/>
            <person name="Lucas S."/>
            <person name="Salamov A.A."/>
            <person name="Bradshaw R.E."/>
            <person name="Ciuffetti L."/>
            <person name="Hamelin R.C."/>
            <person name="Kema G.H.J."/>
            <person name="Lawrence C."/>
            <person name="Scott J.A."/>
            <person name="Spatafora J.W."/>
            <person name="Turgeon B.G."/>
            <person name="de Wit P.J.G.M."/>
            <person name="Zhong S."/>
            <person name="Goodwin S.B."/>
            <person name="Grigoriev I.V."/>
        </authorList>
    </citation>
    <scope>NUCLEOTIDE SEQUENCE [LARGE SCALE GENOMIC DNA]</scope>
    <source>
        <strain evidence="2 3">UAMH 10762</strain>
    </source>
</reference>
<proteinExistence type="predicted"/>
<accession>M2MJ92</accession>
<gene>
    <name evidence="2" type="ORF">BAUCODRAFT_127254</name>
</gene>
<dbReference type="EMBL" id="KB445564">
    <property type="protein sequence ID" value="EMC91348.1"/>
    <property type="molecule type" value="Genomic_DNA"/>
</dbReference>
<organism evidence="2 3">
    <name type="scientific">Baudoinia panamericana (strain UAMH 10762)</name>
    <name type="common">Angels' share fungus</name>
    <name type="synonym">Baudoinia compniacensis (strain UAMH 10762)</name>
    <dbReference type="NCBI Taxonomy" id="717646"/>
    <lineage>
        <taxon>Eukaryota</taxon>
        <taxon>Fungi</taxon>
        <taxon>Dikarya</taxon>
        <taxon>Ascomycota</taxon>
        <taxon>Pezizomycotina</taxon>
        <taxon>Dothideomycetes</taxon>
        <taxon>Dothideomycetidae</taxon>
        <taxon>Mycosphaerellales</taxon>
        <taxon>Teratosphaeriaceae</taxon>
        <taxon>Baudoinia</taxon>
    </lineage>
</organism>
<dbReference type="GeneID" id="19108123"/>
<dbReference type="KEGG" id="bcom:BAUCODRAFT_127254"/>